<dbReference type="eggNOG" id="COG2355">
    <property type="taxonomic scope" value="Bacteria"/>
</dbReference>
<dbReference type="OrthoDB" id="611177at2"/>
<dbReference type="Proteomes" id="UP000007519">
    <property type="component" value="Chromosome"/>
</dbReference>
<dbReference type="SUPFAM" id="SSF51556">
    <property type="entry name" value="Metallo-dependent hydrolases"/>
    <property type="match status" value="1"/>
</dbReference>
<dbReference type="Gene3D" id="3.20.20.140">
    <property type="entry name" value="Metal-dependent hydrolases"/>
    <property type="match status" value="1"/>
</dbReference>
<accession>H6L5H2</accession>
<dbReference type="KEGG" id="sgn:SGRA_2460"/>
<feature type="signal peptide" evidence="1">
    <location>
        <begin position="1"/>
        <end position="21"/>
    </location>
</feature>
<feature type="chain" id="PRO_5003604662" evidence="1">
    <location>
        <begin position="22"/>
        <end position="528"/>
    </location>
</feature>
<dbReference type="AlphaFoldDB" id="H6L5H2"/>
<protein>
    <submittedName>
        <fullName evidence="2">Membrane dipeptidase</fullName>
    </submittedName>
</protein>
<keyword evidence="3" id="KW-1185">Reference proteome</keyword>
<gene>
    <name evidence="2" type="ordered locus">SGRA_2460</name>
</gene>
<dbReference type="RefSeq" id="WP_015692801.1">
    <property type="nucleotide sequence ID" value="NC_016940.1"/>
</dbReference>
<proteinExistence type="predicted"/>
<dbReference type="InterPro" id="IPR032466">
    <property type="entry name" value="Metal_Hydrolase"/>
</dbReference>
<evidence type="ECO:0000313" key="2">
    <source>
        <dbReference type="EMBL" id="AFC25188.1"/>
    </source>
</evidence>
<organism evidence="2 3">
    <name type="scientific">Saprospira grandis (strain Lewin)</name>
    <dbReference type="NCBI Taxonomy" id="984262"/>
    <lineage>
        <taxon>Bacteria</taxon>
        <taxon>Pseudomonadati</taxon>
        <taxon>Bacteroidota</taxon>
        <taxon>Saprospiria</taxon>
        <taxon>Saprospirales</taxon>
        <taxon>Saprospiraceae</taxon>
        <taxon>Saprospira</taxon>
    </lineage>
</organism>
<dbReference type="EMBL" id="CP002831">
    <property type="protein sequence ID" value="AFC25188.1"/>
    <property type="molecule type" value="Genomic_DNA"/>
</dbReference>
<keyword evidence="1" id="KW-0732">Signal</keyword>
<evidence type="ECO:0000256" key="1">
    <source>
        <dbReference type="SAM" id="SignalP"/>
    </source>
</evidence>
<sequence length="528" mass="59692">MKKVSFLPFFLLLGLSLSAQKATSFSLLDFPYTDVHLHSALKPFNSLDVCSYSIWEPINHNCEGKLSKLFVSSSKEVPRYSQCHFEGLMQGNVGLGFLSLTPLEKGMMHVRLLNEKKKGKGTMACVSGVELEDMPCRKAQINYYEDLRANIEYVLAAEGQNYYMNAMPKQYEVAKSREHLQELLADEHKLAIVLNIEGGHSLGLSLEENDISQTEEYAQFYLKNVDRMKGVLPLTEGKEDYLEQPILSMNINHFFWNGLSGHARTFSGLQTFVFGGKKGVGEGLTPLGKKVIKKMLDQENGRRILVDVKHMSLDARLWYYSYLEELRAQGDTVGIISSHSTVAGCSIHDKAFKRKDNKAKNKHAYLNRWTISLADEDIRQIHQSKGIVGIMLDKYRLMGNKAKKAVEQTVEGSAQRRKLYVQVIMANVFATVKAVNEPSAWDILALGSDFDGMIAPFECYASSADMPLLAQDLYAFLQEPEAIFDLFTKEEVEALMFDLSPEEIIRKFMYENGRNFALRNLPSYLSEG</sequence>
<evidence type="ECO:0000313" key="3">
    <source>
        <dbReference type="Proteomes" id="UP000007519"/>
    </source>
</evidence>
<reference evidence="2 3" key="1">
    <citation type="journal article" date="2012" name="Stand. Genomic Sci.">
        <title>Complete genome sequencing and analysis of Saprospira grandis str. Lewin, a predatory marine bacterium.</title>
        <authorList>
            <person name="Saw J.H."/>
            <person name="Yuryev A."/>
            <person name="Kanbe M."/>
            <person name="Hou S."/>
            <person name="Young A.G."/>
            <person name="Aizawa S."/>
            <person name="Alam M."/>
        </authorList>
    </citation>
    <scope>NUCLEOTIDE SEQUENCE [LARGE SCALE GENOMIC DNA]</scope>
    <source>
        <strain evidence="2 3">Lewin</strain>
    </source>
</reference>
<dbReference type="HOGENOM" id="CLU_515689_0_0_10"/>
<name>H6L5H2_SAPGL</name>